<name>A0A316H9D8_9SPHI</name>
<dbReference type="GO" id="GO:0009279">
    <property type="term" value="C:cell outer membrane"/>
    <property type="evidence" value="ECO:0007669"/>
    <property type="project" value="UniProtKB-SubCell"/>
</dbReference>
<dbReference type="Pfam" id="PF07980">
    <property type="entry name" value="SusD_RagB"/>
    <property type="match status" value="1"/>
</dbReference>
<feature type="domain" description="RagB/SusD" evidence="6">
    <location>
        <begin position="362"/>
        <end position="652"/>
    </location>
</feature>
<keyword evidence="5" id="KW-0998">Cell outer membrane</keyword>
<comment type="subcellular location">
    <subcellularLocation>
        <location evidence="1">Cell outer membrane</location>
    </subcellularLocation>
</comment>
<evidence type="ECO:0000256" key="4">
    <source>
        <dbReference type="ARBA" id="ARBA00023136"/>
    </source>
</evidence>
<accession>A0A316H9D8</accession>
<keyword evidence="3" id="KW-0732">Signal</keyword>
<gene>
    <name evidence="8" type="ORF">LX99_03487</name>
</gene>
<organism evidence="8 9">
    <name type="scientific">Mucilaginibacter oryzae</name>
    <dbReference type="NCBI Taxonomy" id="468058"/>
    <lineage>
        <taxon>Bacteria</taxon>
        <taxon>Pseudomonadati</taxon>
        <taxon>Bacteroidota</taxon>
        <taxon>Sphingobacteriia</taxon>
        <taxon>Sphingobacteriales</taxon>
        <taxon>Sphingobacteriaceae</taxon>
        <taxon>Mucilaginibacter</taxon>
    </lineage>
</organism>
<comment type="similarity">
    <text evidence="2">Belongs to the SusD family.</text>
</comment>
<evidence type="ECO:0000313" key="9">
    <source>
        <dbReference type="Proteomes" id="UP000245678"/>
    </source>
</evidence>
<dbReference type="Gene3D" id="1.25.40.390">
    <property type="match status" value="1"/>
</dbReference>
<dbReference type="InterPro" id="IPR012944">
    <property type="entry name" value="SusD_RagB_dom"/>
</dbReference>
<dbReference type="InterPro" id="IPR033985">
    <property type="entry name" value="SusD-like_N"/>
</dbReference>
<evidence type="ECO:0000259" key="6">
    <source>
        <dbReference type="Pfam" id="PF07980"/>
    </source>
</evidence>
<dbReference type="InterPro" id="IPR011990">
    <property type="entry name" value="TPR-like_helical_dom_sf"/>
</dbReference>
<feature type="domain" description="SusD-like N-terminal" evidence="7">
    <location>
        <begin position="126"/>
        <end position="247"/>
    </location>
</feature>
<evidence type="ECO:0000256" key="2">
    <source>
        <dbReference type="ARBA" id="ARBA00006275"/>
    </source>
</evidence>
<dbReference type="AlphaFoldDB" id="A0A316H9D8"/>
<dbReference type="EMBL" id="QGHA01000006">
    <property type="protein sequence ID" value="PWK76620.1"/>
    <property type="molecule type" value="Genomic_DNA"/>
</dbReference>
<evidence type="ECO:0000256" key="3">
    <source>
        <dbReference type="ARBA" id="ARBA00022729"/>
    </source>
</evidence>
<dbReference type="SUPFAM" id="SSF48452">
    <property type="entry name" value="TPR-like"/>
    <property type="match status" value="1"/>
</dbReference>
<reference evidence="8 9" key="1">
    <citation type="submission" date="2018-05" db="EMBL/GenBank/DDBJ databases">
        <title>Genomic Encyclopedia of Archaeal and Bacterial Type Strains, Phase II (KMG-II): from individual species to whole genera.</title>
        <authorList>
            <person name="Goeker M."/>
        </authorList>
    </citation>
    <scope>NUCLEOTIDE SEQUENCE [LARGE SCALE GENOMIC DNA]</scope>
    <source>
        <strain evidence="8 9">DSM 19975</strain>
    </source>
</reference>
<evidence type="ECO:0000256" key="5">
    <source>
        <dbReference type="ARBA" id="ARBA00023237"/>
    </source>
</evidence>
<sequence length="652" mass="73788">MQAMKFNKISLGFLMIFSCGLLGLTSCKKYLDIVPDNVATIDNAFTLRNEAEKFLFTCYSYLPKDGNPLFNAGYMSGDEVWTSLDEREFISYGWHIARGGQNAAQPFLDAWNGFYGGGGPGDNYGLFKAIRNCNIFITNIEDRSKVPDLSLNERQRWLAEAKVLKAYYNFYLIRKYGPIPIIDKNLEISAPESQVRVKRAPFDECVNYVSNLIDEALPDLPNIITDRSTELGRITKPIALAIKAKLLLTAASPLFNGNPDYSGFKDKDGVALFNTVYDEGKWKKAADAAKAAIDAATTAGFKLYQFPGTTFKLSDTTLRQLTIKGAVTERFNQNLEHVWANPNSRTGDLQLYAMPRLTADVVVGSARQQLAPPLKIAEMFYTRNGVPITEDKTLDFSDKYALRKATASERFYIKDGFTTARINFDREPRFYADLGFDGGVWYKYDSPTNSDEGTFYVQAKATDVAGANNFGWYNETGYFIKKVVDWNMTNGKNGATYRDYPWPEIRLADIYLMYAEALNESLAAPNADVYNYVNQIRARAGLGTVEASWSAYSTNPTKYTTKDGMRSIIQQERMIELAFEGSRYWDVLRWKRATELFNQPITGWSIYQGTTADYYRVRTIFSQSFIAPRDYLSPIRTYDLTVNPNLVQNPGW</sequence>
<evidence type="ECO:0000313" key="8">
    <source>
        <dbReference type="EMBL" id="PWK76620.1"/>
    </source>
</evidence>
<dbReference type="Pfam" id="PF14322">
    <property type="entry name" value="SusD-like_3"/>
    <property type="match status" value="1"/>
</dbReference>
<proteinExistence type="inferred from homology"/>
<dbReference type="Proteomes" id="UP000245678">
    <property type="component" value="Unassembled WGS sequence"/>
</dbReference>
<keyword evidence="4" id="KW-0472">Membrane</keyword>
<evidence type="ECO:0000259" key="7">
    <source>
        <dbReference type="Pfam" id="PF14322"/>
    </source>
</evidence>
<dbReference type="PROSITE" id="PS51257">
    <property type="entry name" value="PROKAR_LIPOPROTEIN"/>
    <property type="match status" value="1"/>
</dbReference>
<evidence type="ECO:0000256" key="1">
    <source>
        <dbReference type="ARBA" id="ARBA00004442"/>
    </source>
</evidence>
<comment type="caution">
    <text evidence="8">The sequence shown here is derived from an EMBL/GenBank/DDBJ whole genome shotgun (WGS) entry which is preliminary data.</text>
</comment>
<keyword evidence="9" id="KW-1185">Reference proteome</keyword>
<protein>
    <submittedName>
        <fullName evidence="8">Putative outer membrane starch-binding protein</fullName>
    </submittedName>
</protein>